<sequence>MLIDSLLSSSQELAANLKTGFQYGNNSDLSGTELPGLRPSTLADLIDPESQTGRSRSAPASRRKRRPWASTFNQGARGRGRRRGGPPRGHIGRPVCGIVVQAWAEGCRGLAVAVHGRRRRCSKERGSRGTAVA</sequence>
<comment type="caution">
    <text evidence="2">The sequence shown here is derived from an EMBL/GenBank/DDBJ whole genome shotgun (WGS) entry which is preliminary data.</text>
</comment>
<evidence type="ECO:0000256" key="1">
    <source>
        <dbReference type="SAM" id="MobiDB-lite"/>
    </source>
</evidence>
<name>A0A3L6RSI9_PANMI</name>
<dbReference type="Proteomes" id="UP000275267">
    <property type="component" value="Unassembled WGS sequence"/>
</dbReference>
<dbReference type="AlphaFoldDB" id="A0A3L6RSI9"/>
<dbReference type="GO" id="GO:0016301">
    <property type="term" value="F:kinase activity"/>
    <property type="evidence" value="ECO:0007669"/>
    <property type="project" value="UniProtKB-KW"/>
</dbReference>
<evidence type="ECO:0000313" key="2">
    <source>
        <dbReference type="EMBL" id="RLN08762.1"/>
    </source>
</evidence>
<organism evidence="2 3">
    <name type="scientific">Panicum miliaceum</name>
    <name type="common">Proso millet</name>
    <name type="synonym">Broomcorn millet</name>
    <dbReference type="NCBI Taxonomy" id="4540"/>
    <lineage>
        <taxon>Eukaryota</taxon>
        <taxon>Viridiplantae</taxon>
        <taxon>Streptophyta</taxon>
        <taxon>Embryophyta</taxon>
        <taxon>Tracheophyta</taxon>
        <taxon>Spermatophyta</taxon>
        <taxon>Magnoliopsida</taxon>
        <taxon>Liliopsida</taxon>
        <taxon>Poales</taxon>
        <taxon>Poaceae</taxon>
        <taxon>PACMAD clade</taxon>
        <taxon>Panicoideae</taxon>
        <taxon>Panicodae</taxon>
        <taxon>Paniceae</taxon>
        <taxon>Panicinae</taxon>
        <taxon>Panicum</taxon>
        <taxon>Panicum sect. Panicum</taxon>
    </lineage>
</organism>
<protein>
    <submittedName>
        <fullName evidence="2">LRR receptor-like serine/threonine-protein kinase GSO1</fullName>
    </submittedName>
</protein>
<gene>
    <name evidence="2" type="ORF">C2845_PM11G13980</name>
</gene>
<accession>A0A3L6RSI9</accession>
<keyword evidence="3" id="KW-1185">Reference proteome</keyword>
<reference evidence="3" key="1">
    <citation type="journal article" date="2019" name="Nat. Commun.">
        <title>The genome of broomcorn millet.</title>
        <authorList>
            <person name="Zou C."/>
            <person name="Miki D."/>
            <person name="Li D."/>
            <person name="Tang Q."/>
            <person name="Xiao L."/>
            <person name="Rajput S."/>
            <person name="Deng P."/>
            <person name="Jia W."/>
            <person name="Huang R."/>
            <person name="Zhang M."/>
            <person name="Sun Y."/>
            <person name="Hu J."/>
            <person name="Fu X."/>
            <person name="Schnable P.S."/>
            <person name="Li F."/>
            <person name="Zhang H."/>
            <person name="Feng B."/>
            <person name="Zhu X."/>
            <person name="Liu R."/>
            <person name="Schnable J.C."/>
            <person name="Zhu J.-K."/>
            <person name="Zhang H."/>
        </authorList>
    </citation>
    <scope>NUCLEOTIDE SEQUENCE [LARGE SCALE GENOMIC DNA]</scope>
</reference>
<dbReference type="OrthoDB" id="10621756at2759"/>
<evidence type="ECO:0000313" key="3">
    <source>
        <dbReference type="Proteomes" id="UP000275267"/>
    </source>
</evidence>
<feature type="region of interest" description="Disordered" evidence="1">
    <location>
        <begin position="24"/>
        <end position="93"/>
    </location>
</feature>
<proteinExistence type="predicted"/>
<dbReference type="EMBL" id="PQIB02000007">
    <property type="protein sequence ID" value="RLN08762.1"/>
    <property type="molecule type" value="Genomic_DNA"/>
</dbReference>